<sequence>MVGPAADFVWEEVFQFSTSHGLAESVALRTVVPTDGEVHGLGCDKQARDRARDEARGRAGPTYRGCIDALVRAIRTRHTTNKHRFSVTHAPEEGDWHARITVMLAEGTAKLSKQDKQDVREIMAQVFDGGLKGHTCP</sequence>
<protein>
    <submittedName>
        <fullName evidence="1">Uncharacterized protein</fullName>
    </submittedName>
</protein>
<dbReference type="Proteomes" id="UP000036449">
    <property type="component" value="Unassembled WGS sequence"/>
</dbReference>
<dbReference type="OrthoDB" id="9843705at2"/>
<name>A0A0J6TCW0_9HYPH</name>
<reference evidence="1 2" key="1">
    <citation type="submission" date="2015-03" db="EMBL/GenBank/DDBJ databases">
        <title>Genome sequencing of Methylobacterium tarhaniae DSM 25844.</title>
        <authorList>
            <person name="Chaudhry V."/>
            <person name="Patil P.B."/>
        </authorList>
    </citation>
    <scope>NUCLEOTIDE SEQUENCE [LARGE SCALE GENOMIC DNA]</scope>
    <source>
        <strain evidence="1 2">DSM 25844</strain>
    </source>
</reference>
<evidence type="ECO:0000313" key="2">
    <source>
        <dbReference type="Proteomes" id="UP000036449"/>
    </source>
</evidence>
<gene>
    <name evidence="1" type="ORF">VQ03_07120</name>
</gene>
<keyword evidence="2" id="KW-1185">Reference proteome</keyword>
<dbReference type="PATRIC" id="fig|1187852.3.peg.4828"/>
<comment type="caution">
    <text evidence="1">The sequence shown here is derived from an EMBL/GenBank/DDBJ whole genome shotgun (WGS) entry which is preliminary data.</text>
</comment>
<proteinExistence type="predicted"/>
<dbReference type="EMBL" id="LABZ01000038">
    <property type="protein sequence ID" value="KMO43699.1"/>
    <property type="molecule type" value="Genomic_DNA"/>
</dbReference>
<dbReference type="RefSeq" id="WP_048450176.1">
    <property type="nucleotide sequence ID" value="NZ_LABZ01000038.1"/>
</dbReference>
<organism evidence="1 2">
    <name type="scientific">Methylobacterium tarhaniae</name>
    <dbReference type="NCBI Taxonomy" id="1187852"/>
    <lineage>
        <taxon>Bacteria</taxon>
        <taxon>Pseudomonadati</taxon>
        <taxon>Pseudomonadota</taxon>
        <taxon>Alphaproteobacteria</taxon>
        <taxon>Hyphomicrobiales</taxon>
        <taxon>Methylobacteriaceae</taxon>
        <taxon>Methylobacterium</taxon>
    </lineage>
</organism>
<accession>A0A0J6TCW0</accession>
<dbReference type="AlphaFoldDB" id="A0A0J6TCW0"/>
<evidence type="ECO:0000313" key="1">
    <source>
        <dbReference type="EMBL" id="KMO43699.1"/>
    </source>
</evidence>